<dbReference type="RefSeq" id="WP_289321079.1">
    <property type="nucleotide sequence ID" value="NZ_JAUCEY010000008.1"/>
</dbReference>
<organism evidence="1 2">
    <name type="scientific">Peribacillus simplex</name>
    <dbReference type="NCBI Taxonomy" id="1478"/>
    <lineage>
        <taxon>Bacteria</taxon>
        <taxon>Bacillati</taxon>
        <taxon>Bacillota</taxon>
        <taxon>Bacilli</taxon>
        <taxon>Bacillales</taxon>
        <taxon>Bacillaceae</taxon>
        <taxon>Peribacillus</taxon>
    </lineage>
</organism>
<name>A0AAW7IJ70_9BACI</name>
<sequence length="110" mass="12426">MSAGVIATSISLPISSYADTSNNVLSTEKYNETIKFSEFISGQLTTPFSTKTEDAVFRYDDENKDKYKLGTKSVQESFTVKKQEVNQRFLSPQLGNHDYFIEVGRRNPKA</sequence>
<evidence type="ECO:0000313" key="2">
    <source>
        <dbReference type="Proteomes" id="UP001234602"/>
    </source>
</evidence>
<protein>
    <submittedName>
        <fullName evidence="1">Uncharacterized protein</fullName>
    </submittedName>
</protein>
<dbReference type="EMBL" id="JAUCEY010000008">
    <property type="protein sequence ID" value="MDM5455419.1"/>
    <property type="molecule type" value="Genomic_DNA"/>
</dbReference>
<comment type="caution">
    <text evidence="1">The sequence shown here is derived from an EMBL/GenBank/DDBJ whole genome shotgun (WGS) entry which is preliminary data.</text>
</comment>
<accession>A0AAW7IJ70</accession>
<evidence type="ECO:0000313" key="1">
    <source>
        <dbReference type="EMBL" id="MDM5455419.1"/>
    </source>
</evidence>
<dbReference type="AlphaFoldDB" id="A0AAW7IJ70"/>
<dbReference type="Proteomes" id="UP001234602">
    <property type="component" value="Unassembled WGS sequence"/>
</dbReference>
<reference evidence="1" key="1">
    <citation type="submission" date="2023-06" db="EMBL/GenBank/DDBJ databases">
        <title>Comparative genomics of Bacillaceae isolates and their secondary metabolite potential.</title>
        <authorList>
            <person name="Song L."/>
            <person name="Nielsen L.J."/>
            <person name="Mohite O."/>
            <person name="Xu X."/>
            <person name="Weber T."/>
            <person name="Kovacs A.T."/>
        </authorList>
    </citation>
    <scope>NUCLEOTIDE SEQUENCE</scope>
    <source>
        <strain evidence="1">D8_B_37</strain>
    </source>
</reference>
<proteinExistence type="predicted"/>
<gene>
    <name evidence="1" type="ORF">QUF89_25370</name>
</gene>